<dbReference type="AlphaFoldDB" id="D4LAP5"/>
<evidence type="ECO:0000313" key="4">
    <source>
        <dbReference type="Proteomes" id="UP000007054"/>
    </source>
</evidence>
<dbReference type="SUPFAM" id="SSF49478">
    <property type="entry name" value="Cna protein B-type domain"/>
    <property type="match status" value="1"/>
</dbReference>
<sequence length="299" mass="32728">MTGVHAAAKGRLTIDSKSANIPVTDMYWQVFRVADVPKGDTLELTGAFAGLPVKPDLSTEDGARTAASTLEAYAVAYGITPDFSAVASSDGTVTAENLETGYYLVLGEPLKDENGMYLSVPTLLCIADGGQYDNPDWSLDRTIVPKIRLISGAEYHSQTDRTVQKIWVNADKTPEIRVRLYRGGTLYDTQTLNDANNWEYTWSKLDNTSRWTVIEEQVPGDCTVSYTQQQVKSGKTYKEAFTVTNTGSTTVVTTSRNTGSNNTGKLPQTGQLWWPIPLLVLGGSGLLALGWRITRKKRS</sequence>
<dbReference type="PATRIC" id="fig|213810.4.peg.367"/>
<dbReference type="STRING" id="213810.RUM_04590"/>
<name>D4LAP5_RUMC1</name>
<reference evidence="3" key="1">
    <citation type="submission" date="2010-03" db="EMBL/GenBank/DDBJ databases">
        <title>The genome sequence of Ruminococcus sp. 18P13.</title>
        <authorList>
            <consortium name="metaHIT consortium -- http://www.metahit.eu/"/>
            <person name="Pajon A."/>
            <person name="Turner K."/>
            <person name="Parkhill J."/>
            <person name="Bernalier A."/>
        </authorList>
    </citation>
    <scope>NUCLEOTIDE SEQUENCE [LARGE SCALE GENOMIC DNA]</scope>
    <source>
        <strain evidence="3">Type strain: 18P13</strain>
    </source>
</reference>
<protein>
    <recommendedName>
        <fullName evidence="2">CNA-B domain-containing protein</fullName>
    </recommendedName>
</protein>
<dbReference type="CDD" id="cd00222">
    <property type="entry name" value="CollagenBindB"/>
    <property type="match status" value="1"/>
</dbReference>
<evidence type="ECO:0000259" key="2">
    <source>
        <dbReference type="Pfam" id="PF05738"/>
    </source>
</evidence>
<evidence type="ECO:0000313" key="3">
    <source>
        <dbReference type="EMBL" id="CBL16690.1"/>
    </source>
</evidence>
<keyword evidence="1" id="KW-0472">Membrane</keyword>
<feature type="domain" description="CNA-B" evidence="2">
    <location>
        <begin position="162"/>
        <end position="246"/>
    </location>
</feature>
<dbReference type="InterPro" id="IPR008454">
    <property type="entry name" value="Collagen-bd_Cna-like_B-typ_dom"/>
</dbReference>
<reference evidence="3" key="2">
    <citation type="submission" date="2010-03" db="EMBL/GenBank/DDBJ databases">
        <authorList>
            <person name="Pajon A."/>
        </authorList>
    </citation>
    <scope>NUCLEOTIDE SEQUENCE</scope>
    <source>
        <strain evidence="3">Type strain: 18P13</strain>
    </source>
</reference>
<keyword evidence="1" id="KW-0812">Transmembrane</keyword>
<dbReference type="EMBL" id="FP929052">
    <property type="protein sequence ID" value="CBL16690.1"/>
    <property type="molecule type" value="Genomic_DNA"/>
</dbReference>
<dbReference type="Pfam" id="PF05738">
    <property type="entry name" value="Cna_B"/>
    <property type="match status" value="1"/>
</dbReference>
<evidence type="ECO:0000256" key="1">
    <source>
        <dbReference type="SAM" id="Phobius"/>
    </source>
</evidence>
<dbReference type="Gene3D" id="2.60.40.1140">
    <property type="entry name" value="Collagen-binding surface protein Cna, B-type domain"/>
    <property type="match status" value="1"/>
</dbReference>
<keyword evidence="1" id="KW-1133">Transmembrane helix</keyword>
<organism evidence="3 4">
    <name type="scientific">Ruminococcus champanellensis (strain DSM 18848 / JCM 17042 / KCTC 15320 / 18P13)</name>
    <dbReference type="NCBI Taxonomy" id="213810"/>
    <lineage>
        <taxon>Bacteria</taxon>
        <taxon>Bacillati</taxon>
        <taxon>Bacillota</taxon>
        <taxon>Clostridia</taxon>
        <taxon>Eubacteriales</taxon>
        <taxon>Oscillospiraceae</taxon>
        <taxon>Ruminococcus</taxon>
    </lineage>
</organism>
<gene>
    <name evidence="3" type="ordered locus">RUM_04590</name>
</gene>
<feature type="transmembrane region" description="Helical" evidence="1">
    <location>
        <begin position="272"/>
        <end position="291"/>
    </location>
</feature>
<keyword evidence="4" id="KW-1185">Reference proteome</keyword>
<accession>D4LAP5</accession>
<proteinExistence type="predicted"/>
<dbReference type="HOGENOM" id="CLU_076305_0_0_9"/>
<dbReference type="KEGG" id="rch:RUM_04590"/>
<dbReference type="Proteomes" id="UP000007054">
    <property type="component" value="Chromosome"/>
</dbReference>